<keyword evidence="3" id="KW-1185">Reference proteome</keyword>
<name>A0A1Y1WS64_9FUNG</name>
<comment type="caution">
    <text evidence="2">The sequence shown here is derived from an EMBL/GenBank/DDBJ whole genome shotgun (WGS) entry which is preliminary data.</text>
</comment>
<reference evidence="2 3" key="2">
    <citation type="submission" date="2016-08" db="EMBL/GenBank/DDBJ databases">
        <title>Pervasive Adenine N6-methylation of Active Genes in Fungi.</title>
        <authorList>
            <consortium name="DOE Joint Genome Institute"/>
            <person name="Mondo S.J."/>
            <person name="Dannebaum R.O."/>
            <person name="Kuo R.C."/>
            <person name="Labutti K."/>
            <person name="Haridas S."/>
            <person name="Kuo A."/>
            <person name="Salamov A."/>
            <person name="Ahrendt S.R."/>
            <person name="Lipzen A."/>
            <person name="Sullivan W."/>
            <person name="Andreopoulos W.B."/>
            <person name="Clum A."/>
            <person name="Lindquist E."/>
            <person name="Daum C."/>
            <person name="Ramamoorthy G.K."/>
            <person name="Gryganskyi A."/>
            <person name="Culley D."/>
            <person name="Magnuson J.K."/>
            <person name="James T.Y."/>
            <person name="O'Malley M.A."/>
            <person name="Stajich J.E."/>
            <person name="Spatafora J.W."/>
            <person name="Visel A."/>
            <person name="Grigoriev I.V."/>
        </authorList>
    </citation>
    <scope>NUCLEOTIDE SEQUENCE [LARGE SCALE GENOMIC DNA]</scope>
    <source>
        <strain evidence="2 3">S4</strain>
    </source>
</reference>
<evidence type="ECO:0000313" key="3">
    <source>
        <dbReference type="Proteomes" id="UP000193944"/>
    </source>
</evidence>
<evidence type="ECO:0000256" key="1">
    <source>
        <dbReference type="SAM" id="Coils"/>
    </source>
</evidence>
<feature type="coiled-coil region" evidence="1">
    <location>
        <begin position="57"/>
        <end position="96"/>
    </location>
</feature>
<evidence type="ECO:0000313" key="2">
    <source>
        <dbReference type="EMBL" id="ORX76383.1"/>
    </source>
</evidence>
<reference evidence="2 3" key="1">
    <citation type="submission" date="2016-08" db="EMBL/GenBank/DDBJ databases">
        <title>A Parts List for Fungal Cellulosomes Revealed by Comparative Genomics.</title>
        <authorList>
            <consortium name="DOE Joint Genome Institute"/>
            <person name="Haitjema C.H."/>
            <person name="Gilmore S.P."/>
            <person name="Henske J.K."/>
            <person name="Solomon K.V."/>
            <person name="De Groot R."/>
            <person name="Kuo A."/>
            <person name="Mondo S.J."/>
            <person name="Salamov A.A."/>
            <person name="Labutti K."/>
            <person name="Zhao Z."/>
            <person name="Chiniquy J."/>
            <person name="Barry K."/>
            <person name="Brewer H.M."/>
            <person name="Purvine S.O."/>
            <person name="Wright A.T."/>
            <person name="Boxma B."/>
            <person name="Van Alen T."/>
            <person name="Hackstein J.H."/>
            <person name="Baker S.E."/>
            <person name="Grigoriev I.V."/>
            <person name="O'Malley M.A."/>
        </authorList>
    </citation>
    <scope>NUCLEOTIDE SEQUENCE [LARGE SCALE GENOMIC DNA]</scope>
    <source>
        <strain evidence="2 3">S4</strain>
    </source>
</reference>
<dbReference type="Gene3D" id="2.30.30.100">
    <property type="match status" value="1"/>
</dbReference>
<gene>
    <name evidence="2" type="ORF">BCR32DRAFT_296266</name>
</gene>
<proteinExistence type="predicted"/>
<dbReference type="OrthoDB" id="77463at2759"/>
<accession>A0A1Y1WS64</accession>
<dbReference type="EMBL" id="MCFG01000301">
    <property type="protein sequence ID" value="ORX76383.1"/>
    <property type="molecule type" value="Genomic_DNA"/>
</dbReference>
<dbReference type="Proteomes" id="UP000193944">
    <property type="component" value="Unassembled WGS sequence"/>
</dbReference>
<keyword evidence="1" id="KW-0175">Coiled coil</keyword>
<sequence length="230" mass="27130">MEYPYKTITLKEINDILGKYIIVNLLSSFKTTKTSSLEGYLYTIDPITKTLVLLKEKENAEEKEKEKEQGIIKKEKEEKEEEKEEKEEDEEITISTDITETINNTKNKNKNKNKKNYQIIVIMESVIQTLLINNDIKPLTENEISMIIPNQEDILYIEKKDMIENLKDSLIQYLEKNKIDYTTSVDELSIKIYNDKVEILPPYTESCIKSENYGSKNLAVYHIQKWWKEK</sequence>
<protein>
    <submittedName>
        <fullName evidence="2">Uncharacterized protein</fullName>
    </submittedName>
</protein>
<dbReference type="AlphaFoldDB" id="A0A1Y1WS64"/>
<organism evidence="2 3">
    <name type="scientific">Anaeromyces robustus</name>
    <dbReference type="NCBI Taxonomy" id="1754192"/>
    <lineage>
        <taxon>Eukaryota</taxon>
        <taxon>Fungi</taxon>
        <taxon>Fungi incertae sedis</taxon>
        <taxon>Chytridiomycota</taxon>
        <taxon>Chytridiomycota incertae sedis</taxon>
        <taxon>Neocallimastigomycetes</taxon>
        <taxon>Neocallimastigales</taxon>
        <taxon>Neocallimastigaceae</taxon>
        <taxon>Anaeromyces</taxon>
    </lineage>
</organism>